<sequence>MGELHTWAGVVLGVLLFAVFWTGSLSVFDKEIDRWMMPSTRLHWDDSMQRPSLDRDIRLLLEQRAANAPVWTIILPLERTPFLTLTYGSEESRKSSRDLFNPITLEPLAKPLTLGASGFIYPFHHNLTLRYKNIGAWLVGIAGMAMLCLLVSGVVIHRKLFSEFFTLRLHRAFGRSTLDVHNVAGVALLPFHLLITLSGLIVAFAIYYPDAPQHTYREQVQSGVSAERAFLGEALGRIRLRAAKQPGELAPLEPMVTKAEQYWGPGSVYLLRVNNPKDANGNVLLRRTSHSSVTKDIDNFRFASVSGEVIGRFQASATVNTWNFIAGLHYIQFRHDALRWLYFLGGLGGCVVIATGLFFWTQARRKKQQRHGHLGVSLLDTLSVAGVCGVILATLAFLLANRWLPMQEQLFGLGRARVEILSFYALWLVASAHAVWRVMQDPRLGYLHAWREQCTAIALLAVLAVLANWLTTGDHLLATLRSGNGPVAGTDLCLLAAAALALLAAHKLRRRVPQEETLEVAHV</sequence>
<feature type="transmembrane region" description="Helical" evidence="1">
    <location>
        <begin position="134"/>
        <end position="157"/>
    </location>
</feature>
<keyword evidence="1" id="KW-0812">Transmembrane</keyword>
<accession>A0AB37ZAM1</accession>
<proteinExistence type="predicted"/>
<dbReference type="EMBL" id="FMTL01000003">
    <property type="protein sequence ID" value="SCW75357.1"/>
    <property type="molecule type" value="Genomic_DNA"/>
</dbReference>
<dbReference type="Proteomes" id="UP000242418">
    <property type="component" value="Unassembled WGS sequence"/>
</dbReference>
<dbReference type="PANTHER" id="PTHR34219:SF4">
    <property type="entry name" value="PEPSY DOMAIN-CONTAINING PROTEIN"/>
    <property type="match status" value="1"/>
</dbReference>
<protein>
    <submittedName>
        <fullName evidence="2">Uncharacterized iron-regulated membrane protein</fullName>
    </submittedName>
</protein>
<feature type="transmembrane region" description="Helical" evidence="1">
    <location>
        <begin position="381"/>
        <end position="400"/>
    </location>
</feature>
<dbReference type="InterPro" id="IPR005625">
    <property type="entry name" value="PepSY-ass_TM"/>
</dbReference>
<name>A0AB37ZAM1_9PSED</name>
<feature type="transmembrane region" description="Helical" evidence="1">
    <location>
        <begin position="6"/>
        <end position="28"/>
    </location>
</feature>
<evidence type="ECO:0000313" key="2">
    <source>
        <dbReference type="EMBL" id="SCW75357.1"/>
    </source>
</evidence>
<reference evidence="2 3" key="1">
    <citation type="submission" date="2016-10" db="EMBL/GenBank/DDBJ databases">
        <authorList>
            <person name="Varghese N."/>
            <person name="Submissions S."/>
        </authorList>
    </citation>
    <scope>NUCLEOTIDE SEQUENCE [LARGE SCALE GENOMIC DNA]</scope>
    <source>
        <strain evidence="2 3">DSM 17833</strain>
    </source>
</reference>
<dbReference type="AlphaFoldDB" id="A0AB37ZAM1"/>
<keyword evidence="1" id="KW-1133">Transmembrane helix</keyword>
<feature type="transmembrane region" description="Helical" evidence="1">
    <location>
        <begin position="450"/>
        <end position="467"/>
    </location>
</feature>
<keyword evidence="3" id="KW-1185">Reference proteome</keyword>
<organism evidence="2 3">
    <name type="scientific">Pseudomonas peli</name>
    <dbReference type="NCBI Taxonomy" id="592361"/>
    <lineage>
        <taxon>Bacteria</taxon>
        <taxon>Pseudomonadati</taxon>
        <taxon>Pseudomonadota</taxon>
        <taxon>Gammaproteobacteria</taxon>
        <taxon>Pseudomonadales</taxon>
        <taxon>Pseudomonadaceae</taxon>
        <taxon>Pseudomonas</taxon>
    </lineage>
</organism>
<comment type="caution">
    <text evidence="2">The sequence shown here is derived from an EMBL/GenBank/DDBJ whole genome shotgun (WGS) entry which is preliminary data.</text>
</comment>
<dbReference type="Pfam" id="PF03929">
    <property type="entry name" value="PepSY_TM"/>
    <property type="match status" value="1"/>
</dbReference>
<evidence type="ECO:0000256" key="1">
    <source>
        <dbReference type="SAM" id="Phobius"/>
    </source>
</evidence>
<keyword evidence="1" id="KW-0472">Membrane</keyword>
<evidence type="ECO:0000313" key="3">
    <source>
        <dbReference type="Proteomes" id="UP000242418"/>
    </source>
</evidence>
<feature type="transmembrane region" description="Helical" evidence="1">
    <location>
        <begin position="420"/>
        <end position="438"/>
    </location>
</feature>
<gene>
    <name evidence="2" type="ORF">SAMN05216370_3194</name>
</gene>
<feature type="transmembrane region" description="Helical" evidence="1">
    <location>
        <begin position="340"/>
        <end position="360"/>
    </location>
</feature>
<dbReference type="PANTHER" id="PTHR34219">
    <property type="entry name" value="IRON-REGULATED INNER MEMBRANE PROTEIN-RELATED"/>
    <property type="match status" value="1"/>
</dbReference>
<feature type="transmembrane region" description="Helical" evidence="1">
    <location>
        <begin position="178"/>
        <end position="208"/>
    </location>
</feature>